<keyword evidence="10" id="KW-1185">Reference proteome</keyword>
<evidence type="ECO:0000256" key="2">
    <source>
        <dbReference type="ARBA" id="ARBA00010790"/>
    </source>
</evidence>
<evidence type="ECO:0000256" key="1">
    <source>
        <dbReference type="ARBA" id="ARBA00001974"/>
    </source>
</evidence>
<evidence type="ECO:0000313" key="10">
    <source>
        <dbReference type="Proteomes" id="UP000295367"/>
    </source>
</evidence>
<organism evidence="9 10">
    <name type="scientific">Sulfurirhabdus autotrophica</name>
    <dbReference type="NCBI Taxonomy" id="1706046"/>
    <lineage>
        <taxon>Bacteria</taxon>
        <taxon>Pseudomonadati</taxon>
        <taxon>Pseudomonadota</taxon>
        <taxon>Betaproteobacteria</taxon>
        <taxon>Nitrosomonadales</taxon>
        <taxon>Sulfuricellaceae</taxon>
        <taxon>Sulfurirhabdus</taxon>
    </lineage>
</organism>
<evidence type="ECO:0000256" key="4">
    <source>
        <dbReference type="ARBA" id="ARBA00022827"/>
    </source>
</evidence>
<sequence>MLEKFTNQHWDVIIVGTGMGGATLGHALAKAGKRVLFCEKGKFQDAATILKGLYPEEQFNPPSVPQPIHQPLLADAGRNWEIVTDRSTANPKSYVPFIGAGTGGSTALYGMALERFFPQDFTPRANHPLATDSSLPESWPITYDELAPYYNEAEALFRIRGDVDPLRDRHFNPLYQKPPPMTKGSHALFEFLKVKGYHPYRLPLACEFKEGCNCCQGFLCPLQCKNDSNRVCLTPALEKFDAQLLDECQVIRLEATATNITGVVCKRHDETFTLRAMIVVLAAGALYTPGILLNSASTLWPQGIANNSGMVGKNLMRHYVDLHLLNLKTRGIADNRFKELAFNDFYFSASEKLGSVQSFGALPPAKLLAESLGHDLQHGPLPFVGIFYKLIQPIIQKYLAYILPRRLILASVVEDLPYTDNRVEIDKSTGHLQLFYNIHPGELKRIEQMRNKMHHLFKPFKPLLIQQAENNERLAHVCGTCRFGDDPTKSVLDKNNKAHGVDNLYIVDASFFPSSGGINPGLTIAANALRVARVIQSLC</sequence>
<feature type="domain" description="Glucose-methanol-choline oxidoreductase C-terminal" evidence="8">
    <location>
        <begin position="470"/>
        <end position="528"/>
    </location>
</feature>
<feature type="domain" description="Glucose-methanol-choline oxidoreductase N-terminal" evidence="6">
    <location>
        <begin position="209"/>
        <end position="320"/>
    </location>
</feature>
<dbReference type="PANTHER" id="PTHR42784">
    <property type="entry name" value="PYRANOSE 2-OXIDASE"/>
    <property type="match status" value="1"/>
</dbReference>
<name>A0A4R3XXN4_9PROT</name>
<dbReference type="InterPro" id="IPR051473">
    <property type="entry name" value="P2Ox-like"/>
</dbReference>
<evidence type="ECO:0000259" key="6">
    <source>
        <dbReference type="Pfam" id="PF00732"/>
    </source>
</evidence>
<dbReference type="OrthoDB" id="9787779at2"/>
<dbReference type="InterPro" id="IPR003953">
    <property type="entry name" value="FAD-dep_OxRdtase_2_FAD-bd"/>
</dbReference>
<dbReference type="Pfam" id="PF00732">
    <property type="entry name" value="GMC_oxred_N"/>
    <property type="match status" value="1"/>
</dbReference>
<gene>
    <name evidence="9" type="ORF">EDC63_12127</name>
</gene>
<dbReference type="GO" id="GO:0050660">
    <property type="term" value="F:flavin adenine dinucleotide binding"/>
    <property type="evidence" value="ECO:0007669"/>
    <property type="project" value="InterPro"/>
</dbReference>
<accession>A0A4R3XXN4</accession>
<evidence type="ECO:0000259" key="7">
    <source>
        <dbReference type="Pfam" id="PF00890"/>
    </source>
</evidence>
<dbReference type="EMBL" id="SMCO01000021">
    <property type="protein sequence ID" value="TCV82393.1"/>
    <property type="molecule type" value="Genomic_DNA"/>
</dbReference>
<dbReference type="Pfam" id="PF05199">
    <property type="entry name" value="GMC_oxred_C"/>
    <property type="match status" value="1"/>
</dbReference>
<evidence type="ECO:0000313" key="9">
    <source>
        <dbReference type="EMBL" id="TCV82393.1"/>
    </source>
</evidence>
<comment type="cofactor">
    <cofactor evidence="1">
        <name>FAD</name>
        <dbReference type="ChEBI" id="CHEBI:57692"/>
    </cofactor>
</comment>
<evidence type="ECO:0000256" key="3">
    <source>
        <dbReference type="ARBA" id="ARBA00022630"/>
    </source>
</evidence>
<dbReference type="GO" id="GO:0016614">
    <property type="term" value="F:oxidoreductase activity, acting on CH-OH group of donors"/>
    <property type="evidence" value="ECO:0007669"/>
    <property type="project" value="InterPro"/>
</dbReference>
<evidence type="ECO:0000259" key="8">
    <source>
        <dbReference type="Pfam" id="PF05199"/>
    </source>
</evidence>
<dbReference type="PANTHER" id="PTHR42784:SF1">
    <property type="entry name" value="PYRANOSE 2-OXIDASE"/>
    <property type="match status" value="1"/>
</dbReference>
<dbReference type="InterPro" id="IPR036188">
    <property type="entry name" value="FAD/NAD-bd_sf"/>
</dbReference>
<comment type="caution">
    <text evidence="9">The sequence shown here is derived from an EMBL/GenBank/DDBJ whole genome shotgun (WGS) entry which is preliminary data.</text>
</comment>
<dbReference type="RefSeq" id="WP_124944778.1">
    <property type="nucleotide sequence ID" value="NZ_BHVT01000002.1"/>
</dbReference>
<keyword evidence="5" id="KW-0560">Oxidoreductase</keyword>
<proteinExistence type="inferred from homology"/>
<protein>
    <submittedName>
        <fullName evidence="9">Choline dehydrogenase-like flavoprotein</fullName>
    </submittedName>
</protein>
<dbReference type="InterPro" id="IPR007867">
    <property type="entry name" value="GMC_OxRtase_C"/>
</dbReference>
<dbReference type="InterPro" id="IPR000172">
    <property type="entry name" value="GMC_OxRdtase_N"/>
</dbReference>
<feature type="domain" description="FAD-dependent oxidoreductase 2 FAD-binding" evidence="7">
    <location>
        <begin position="11"/>
        <end position="45"/>
    </location>
</feature>
<reference evidence="9 10" key="1">
    <citation type="submission" date="2019-03" db="EMBL/GenBank/DDBJ databases">
        <title>Genomic Encyclopedia of Type Strains, Phase IV (KMG-IV): sequencing the most valuable type-strain genomes for metagenomic binning, comparative biology and taxonomic classification.</title>
        <authorList>
            <person name="Goeker M."/>
        </authorList>
    </citation>
    <scope>NUCLEOTIDE SEQUENCE [LARGE SCALE GENOMIC DNA]</scope>
    <source>
        <strain evidence="9 10">DSM 100309</strain>
    </source>
</reference>
<keyword evidence="3" id="KW-0285">Flavoprotein</keyword>
<dbReference type="Pfam" id="PF00890">
    <property type="entry name" value="FAD_binding_2"/>
    <property type="match status" value="1"/>
</dbReference>
<comment type="similarity">
    <text evidence="2">Belongs to the GMC oxidoreductase family.</text>
</comment>
<dbReference type="Gene3D" id="3.50.50.60">
    <property type="entry name" value="FAD/NAD(P)-binding domain"/>
    <property type="match status" value="2"/>
</dbReference>
<dbReference type="Proteomes" id="UP000295367">
    <property type="component" value="Unassembled WGS sequence"/>
</dbReference>
<evidence type="ECO:0000256" key="5">
    <source>
        <dbReference type="ARBA" id="ARBA00023002"/>
    </source>
</evidence>
<keyword evidence="4" id="KW-0274">FAD</keyword>
<dbReference type="SUPFAM" id="SSF51905">
    <property type="entry name" value="FAD/NAD(P)-binding domain"/>
    <property type="match status" value="1"/>
</dbReference>
<dbReference type="AlphaFoldDB" id="A0A4R3XXN4"/>